<feature type="region of interest" description="Disordered" evidence="1">
    <location>
        <begin position="625"/>
        <end position="646"/>
    </location>
</feature>
<dbReference type="Proteomes" id="UP001305779">
    <property type="component" value="Unassembled WGS sequence"/>
</dbReference>
<keyword evidence="2" id="KW-1133">Transmembrane helix</keyword>
<evidence type="ECO:0000313" key="3">
    <source>
        <dbReference type="EMBL" id="KAK4501896.1"/>
    </source>
</evidence>
<proteinExistence type="predicted"/>
<evidence type="ECO:0000256" key="1">
    <source>
        <dbReference type="SAM" id="MobiDB-lite"/>
    </source>
</evidence>
<keyword evidence="2" id="KW-0472">Membrane</keyword>
<feature type="transmembrane region" description="Helical" evidence="2">
    <location>
        <begin position="666"/>
        <end position="689"/>
    </location>
</feature>
<feature type="transmembrane region" description="Helical" evidence="2">
    <location>
        <begin position="68"/>
        <end position="91"/>
    </location>
</feature>
<evidence type="ECO:0000313" key="4">
    <source>
        <dbReference type="Proteomes" id="UP001305779"/>
    </source>
</evidence>
<accession>A0ABR0EKV4</accession>
<feature type="compositionally biased region" description="Polar residues" evidence="1">
    <location>
        <begin position="625"/>
        <end position="637"/>
    </location>
</feature>
<protein>
    <submittedName>
        <fullName evidence="3">Uncharacterized protein</fullName>
    </submittedName>
</protein>
<keyword evidence="2" id="KW-0812">Transmembrane</keyword>
<comment type="caution">
    <text evidence="3">The sequence shown here is derived from an EMBL/GenBank/DDBJ whole genome shotgun (WGS) entry which is preliminary data.</text>
</comment>
<evidence type="ECO:0000256" key="2">
    <source>
        <dbReference type="SAM" id="Phobius"/>
    </source>
</evidence>
<organism evidence="3 4">
    <name type="scientific">Zasmidium cellare</name>
    <name type="common">Wine cellar mold</name>
    <name type="synonym">Racodium cellare</name>
    <dbReference type="NCBI Taxonomy" id="395010"/>
    <lineage>
        <taxon>Eukaryota</taxon>
        <taxon>Fungi</taxon>
        <taxon>Dikarya</taxon>
        <taxon>Ascomycota</taxon>
        <taxon>Pezizomycotina</taxon>
        <taxon>Dothideomycetes</taxon>
        <taxon>Dothideomycetidae</taxon>
        <taxon>Mycosphaerellales</taxon>
        <taxon>Mycosphaerellaceae</taxon>
        <taxon>Zasmidium</taxon>
    </lineage>
</organism>
<gene>
    <name evidence="3" type="ORF">PRZ48_007705</name>
</gene>
<dbReference type="EMBL" id="JAXOVC010000005">
    <property type="protein sequence ID" value="KAK4501896.1"/>
    <property type="molecule type" value="Genomic_DNA"/>
</dbReference>
<keyword evidence="4" id="KW-1185">Reference proteome</keyword>
<name>A0ABR0EKV4_ZASCE</name>
<reference evidence="3 4" key="1">
    <citation type="journal article" date="2023" name="G3 (Bethesda)">
        <title>A chromosome-level genome assembly of Zasmidium syzygii isolated from banana leaves.</title>
        <authorList>
            <person name="van Westerhoven A.C."/>
            <person name="Mehrabi R."/>
            <person name="Talebi R."/>
            <person name="Steentjes M.B.F."/>
            <person name="Corcolon B."/>
            <person name="Chong P.A."/>
            <person name="Kema G.H.J."/>
            <person name="Seidl M.F."/>
        </authorList>
    </citation>
    <scope>NUCLEOTIDE SEQUENCE [LARGE SCALE GENOMIC DNA]</scope>
    <source>
        <strain evidence="3 4">P124</strain>
    </source>
</reference>
<sequence>MVHSINVAEAAAIINVALIIGMVLTSQQEYEAEAPKSVFGQLIQRSKWPFLLQTDTASGMKVDKRIRIMTILSTFAGILLAVAAAITPLGLHSTIRSTEADDTPFSYVKDNSAVGLATQSHSDYVANPSIASNITDAFTSATGKSTVAGIFDIEYRSFINYNNQTEPGENENTQWIDKGRPRTQGQFRYFQQFLLENRTRPIEGLIVSTGDMPGIGFRNHTLPPSSAYGYTWEEDILWLEPETACTNLNITYDYSIPAPDDFGATPNARITDRGGLVNLPRDYPYLDLNDTQSNPQLLARSWKAAMLTNNFLRRYMNETREDSRMGKEYLIANYSKYNGSFGLSTPTPNKIEFSSFGSSNLEFNVWKPSLPGLLANLETDTSTINSSKLFASDDGFNLATVIQGYGGADKLNISTAGAGGGLILGVGKMVDATGKALPAEEFRLDPGTNWSQPIFACVSSIKASVKRVSFQLNGMASIDNLLIKEVQSKQYDSNKSMPLWAMENTYREVADLSSLWGLVSDDLADSPELSVVRAAEFYLPASSSSVYGIMTSEDAVAGAKAPLGAFGSIYTTSALSSSPDYSGSTNWLLYMKWQQLTRQIETTGKIVDLIWTDLMANALVSSKSVLSGRPSTNSSAPALQRRDSPEQSANIPAVQYSAGIAYDWKYAIPALVFLTLYLALLVLSALMFCTKGLSFRSLRFVLNQTAAGRAITTERYQASTDVDLAKTSVWARVRGDEVVRVSKHDGDRSQMAGAPQGYQAVETKTGVSETTAAYPH</sequence>